<dbReference type="KEGG" id="ncl:C5F47_07155"/>
<proteinExistence type="predicted"/>
<dbReference type="InterPro" id="IPR036388">
    <property type="entry name" value="WH-like_DNA-bd_sf"/>
</dbReference>
<reference evidence="1 2" key="1">
    <citation type="submission" date="2018-02" db="EMBL/GenBank/DDBJ databases">
        <title>Complete genome of Nitrosopumilus cobalaminigenes HCA1.</title>
        <authorList>
            <person name="Qin W."/>
            <person name="Zheng Y."/>
            <person name="Stahl D.A."/>
        </authorList>
    </citation>
    <scope>NUCLEOTIDE SEQUENCE [LARGE SCALE GENOMIC DNA]</scope>
    <source>
        <strain evidence="1 2">HCA1</strain>
    </source>
</reference>
<dbReference type="SUPFAM" id="SSF46785">
    <property type="entry name" value="Winged helix' DNA-binding domain"/>
    <property type="match status" value="1"/>
</dbReference>
<dbReference type="OrthoDB" id="10985at2157"/>
<dbReference type="AlphaFoldDB" id="A0A7D5M549"/>
<evidence type="ECO:0000313" key="2">
    <source>
        <dbReference type="Proteomes" id="UP000509771"/>
    </source>
</evidence>
<dbReference type="EMBL" id="CP026993">
    <property type="protein sequence ID" value="QLH03849.1"/>
    <property type="molecule type" value="Genomic_DNA"/>
</dbReference>
<dbReference type="Gene3D" id="1.10.10.10">
    <property type="entry name" value="Winged helix-like DNA-binding domain superfamily/Winged helix DNA-binding domain"/>
    <property type="match status" value="1"/>
</dbReference>
<protein>
    <submittedName>
        <fullName evidence="1">Transcriptional regulator</fullName>
    </submittedName>
</protein>
<sequence>MTSFSPGIDDEEIRQTFLNIISDNSSRMILDSIIDTAKSILEISDETQVPLRTVYRKIQLFHDSKLLKISGTVTDSGKKYFLYKSKVRSISISYHPKELIVNIIKN</sequence>
<dbReference type="Proteomes" id="UP000509771">
    <property type="component" value="Chromosome"/>
</dbReference>
<dbReference type="InterPro" id="IPR036390">
    <property type="entry name" value="WH_DNA-bd_sf"/>
</dbReference>
<organism evidence="1 2">
    <name type="scientific">Nitrosopumilus cobalaminigenes</name>
    <dbReference type="NCBI Taxonomy" id="1470066"/>
    <lineage>
        <taxon>Archaea</taxon>
        <taxon>Nitrososphaerota</taxon>
        <taxon>Nitrososphaeria</taxon>
        <taxon>Nitrosopumilales</taxon>
        <taxon>Nitrosopumilaceae</taxon>
        <taxon>Nitrosopumilus</taxon>
    </lineage>
</organism>
<gene>
    <name evidence="1" type="ORF">C5F47_07155</name>
</gene>
<evidence type="ECO:0000313" key="1">
    <source>
        <dbReference type="EMBL" id="QLH03849.1"/>
    </source>
</evidence>
<accession>A0A7D5M549</accession>
<keyword evidence="2" id="KW-1185">Reference proteome</keyword>
<name>A0A7D5M549_9ARCH</name>